<dbReference type="EMBL" id="NSGR01000003">
    <property type="protein sequence ID" value="PCH14150.1"/>
    <property type="molecule type" value="Genomic_DNA"/>
</dbReference>
<sequence>MIISLEEAKKIDPTISESALDGIETMVRKLTNNNFQLRNFRVGFLELYGSTITCQNGRMDIFFKGDTIEINGSMYNDGLYTILSSSESGIEVDSTFIPESNSNAIATKVSYPADIVEGIKKLISYDLKMANKIGVKSESISRWSVTYYDVTSTESIEGYPTTLLGFLKKYRKLRWS</sequence>
<gene>
    <name evidence="2" type="ORF">A9Y57_00153</name>
    <name evidence="1" type="ORF">A9Y57_00519</name>
</gene>
<name>A0A854WSL4_9STRE</name>
<dbReference type="AlphaFoldDB" id="A0A854WSL4"/>
<dbReference type="EMBL" id="NSGR01000004">
    <property type="protein sequence ID" value="PCH13884.1"/>
    <property type="molecule type" value="Genomic_DNA"/>
</dbReference>
<protein>
    <submittedName>
        <fullName evidence="1">Uncharacterized protein</fullName>
    </submittedName>
</protein>
<dbReference type="InterPro" id="IPR053746">
    <property type="entry name" value="Viral_HT_Connector_Assembly"/>
</dbReference>
<comment type="caution">
    <text evidence="1">The sequence shown here is derived from an EMBL/GenBank/DDBJ whole genome shotgun (WGS) entry which is preliminary data.</text>
</comment>
<evidence type="ECO:0000313" key="2">
    <source>
        <dbReference type="EMBL" id="PCH14150.1"/>
    </source>
</evidence>
<reference evidence="1 3" key="1">
    <citation type="submission" date="2016-06" db="EMBL/GenBank/DDBJ databases">
        <authorList>
            <person name="Haines A.N."/>
            <person name="Council K.R."/>
        </authorList>
    </citation>
    <scope>NUCLEOTIDE SEQUENCE [LARGE SCALE GENOMIC DNA]</scope>
    <source>
        <strain evidence="1 3">SP158-29</strain>
    </source>
</reference>
<evidence type="ECO:0000313" key="1">
    <source>
        <dbReference type="EMBL" id="PCH13884.1"/>
    </source>
</evidence>
<dbReference type="RefSeq" id="WP_096633235.1">
    <property type="nucleotide sequence ID" value="NZ_NSGR01000003.1"/>
</dbReference>
<evidence type="ECO:0000313" key="3">
    <source>
        <dbReference type="Proteomes" id="UP000217465"/>
    </source>
</evidence>
<organism evidence="1 3">
    <name type="scientific">Streptococcus parauberis</name>
    <dbReference type="NCBI Taxonomy" id="1348"/>
    <lineage>
        <taxon>Bacteria</taxon>
        <taxon>Bacillati</taxon>
        <taxon>Bacillota</taxon>
        <taxon>Bacilli</taxon>
        <taxon>Lactobacillales</taxon>
        <taxon>Streptococcaceae</taxon>
        <taxon>Streptococcus</taxon>
    </lineage>
</organism>
<accession>A0A854WSL4</accession>
<proteinExistence type="predicted"/>
<dbReference type="Proteomes" id="UP000217465">
    <property type="component" value="Unassembled WGS sequence"/>
</dbReference>
<dbReference type="Gene3D" id="1.10.246.150">
    <property type="match status" value="1"/>
</dbReference>